<evidence type="ECO:0000256" key="5">
    <source>
        <dbReference type="ARBA" id="ARBA00022801"/>
    </source>
</evidence>
<keyword evidence="3" id="KW-0540">Nuclease</keyword>
<dbReference type="GO" id="GO:0003964">
    <property type="term" value="F:RNA-directed DNA polymerase activity"/>
    <property type="evidence" value="ECO:0007669"/>
    <property type="project" value="UniProtKB-KW"/>
</dbReference>
<organism evidence="8 9">
    <name type="scientific">Trichonephila clavata</name>
    <name type="common">Joro spider</name>
    <name type="synonym">Nephila clavata</name>
    <dbReference type="NCBI Taxonomy" id="2740835"/>
    <lineage>
        <taxon>Eukaryota</taxon>
        <taxon>Metazoa</taxon>
        <taxon>Ecdysozoa</taxon>
        <taxon>Arthropoda</taxon>
        <taxon>Chelicerata</taxon>
        <taxon>Arachnida</taxon>
        <taxon>Araneae</taxon>
        <taxon>Araneomorphae</taxon>
        <taxon>Entelegynae</taxon>
        <taxon>Araneoidea</taxon>
        <taxon>Nephilidae</taxon>
        <taxon>Trichonephila</taxon>
    </lineage>
</organism>
<evidence type="ECO:0000256" key="6">
    <source>
        <dbReference type="ARBA" id="ARBA00022918"/>
    </source>
</evidence>
<reference evidence="8" key="1">
    <citation type="submission" date="2020-07" db="EMBL/GenBank/DDBJ databases">
        <title>Multicomponent nature underlies the extraordinary mechanical properties of spider dragline silk.</title>
        <authorList>
            <person name="Kono N."/>
            <person name="Nakamura H."/>
            <person name="Mori M."/>
            <person name="Yoshida Y."/>
            <person name="Ohtoshi R."/>
            <person name="Malay A.D."/>
            <person name="Moran D.A.P."/>
            <person name="Tomita M."/>
            <person name="Numata K."/>
            <person name="Arakawa K."/>
        </authorList>
    </citation>
    <scope>NUCLEOTIDE SEQUENCE</scope>
</reference>
<keyword evidence="2" id="KW-0548">Nucleotidyltransferase</keyword>
<dbReference type="GO" id="GO:0016787">
    <property type="term" value="F:hydrolase activity"/>
    <property type="evidence" value="ECO:0007669"/>
    <property type="project" value="UniProtKB-KW"/>
</dbReference>
<evidence type="ECO:0000256" key="2">
    <source>
        <dbReference type="ARBA" id="ARBA00022695"/>
    </source>
</evidence>
<evidence type="ECO:0000313" key="8">
    <source>
        <dbReference type="EMBL" id="GFR07254.1"/>
    </source>
</evidence>
<dbReference type="InterPro" id="IPR043502">
    <property type="entry name" value="DNA/RNA_pol_sf"/>
</dbReference>
<comment type="caution">
    <text evidence="8">The sequence shown here is derived from an EMBL/GenBank/DDBJ whole genome shotgun (WGS) entry which is preliminary data.</text>
</comment>
<dbReference type="GO" id="GO:0004519">
    <property type="term" value="F:endonuclease activity"/>
    <property type="evidence" value="ECO:0007669"/>
    <property type="project" value="UniProtKB-KW"/>
</dbReference>
<evidence type="ECO:0000313" key="9">
    <source>
        <dbReference type="Proteomes" id="UP000887116"/>
    </source>
</evidence>
<dbReference type="Proteomes" id="UP000887116">
    <property type="component" value="Unassembled WGS sequence"/>
</dbReference>
<keyword evidence="1" id="KW-0808">Transferase</keyword>
<keyword evidence="4" id="KW-0255">Endonuclease</keyword>
<sequence>MEVTVSVDTGKNVLGAVLLQEGQPVAYGSVSLMQTQQHYAQIEKELMTVIYGLEHFNYYTYGRIVIIQTDHKTILGLSKKPFDTISPRLQCQEATVRINLLTQASQTKWEEIAKMTTGDPEMQDVLIHINNGWPEKKKTKIAAQPYWHCKEELYSTKEGIICRGQ</sequence>
<name>A0A8X6LHB9_TRICU</name>
<dbReference type="InterPro" id="IPR050951">
    <property type="entry name" value="Retrovirus_Pol_polyprotein"/>
</dbReference>
<dbReference type="PANTHER" id="PTHR37984:SF5">
    <property type="entry name" value="PROTEIN NYNRIN-LIKE"/>
    <property type="match status" value="1"/>
</dbReference>
<feature type="domain" description="Reverse transcriptase RNase H-like" evidence="7">
    <location>
        <begin position="3"/>
        <end position="80"/>
    </location>
</feature>
<dbReference type="AlphaFoldDB" id="A0A8X6LHB9"/>
<dbReference type="PANTHER" id="PTHR37984">
    <property type="entry name" value="PROTEIN CBG26694"/>
    <property type="match status" value="1"/>
</dbReference>
<evidence type="ECO:0000256" key="1">
    <source>
        <dbReference type="ARBA" id="ARBA00022679"/>
    </source>
</evidence>
<evidence type="ECO:0000259" key="7">
    <source>
        <dbReference type="Pfam" id="PF17917"/>
    </source>
</evidence>
<dbReference type="EMBL" id="BMAO01016248">
    <property type="protein sequence ID" value="GFR07254.1"/>
    <property type="molecule type" value="Genomic_DNA"/>
</dbReference>
<dbReference type="OrthoDB" id="7995463at2759"/>
<keyword evidence="6 8" id="KW-0695">RNA-directed DNA polymerase</keyword>
<protein>
    <submittedName>
        <fullName evidence="8">Reverse transcriptase domain-containing protein</fullName>
    </submittedName>
</protein>
<accession>A0A8X6LHB9</accession>
<proteinExistence type="predicted"/>
<keyword evidence="5" id="KW-0378">Hydrolase</keyword>
<evidence type="ECO:0000256" key="3">
    <source>
        <dbReference type="ARBA" id="ARBA00022722"/>
    </source>
</evidence>
<dbReference type="SUPFAM" id="SSF56672">
    <property type="entry name" value="DNA/RNA polymerases"/>
    <property type="match status" value="1"/>
</dbReference>
<gene>
    <name evidence="8" type="primary">AVEN_108112_1</name>
    <name evidence="8" type="ORF">TNCT_213161</name>
</gene>
<evidence type="ECO:0000256" key="4">
    <source>
        <dbReference type="ARBA" id="ARBA00022759"/>
    </source>
</evidence>
<dbReference type="Pfam" id="PF17917">
    <property type="entry name" value="RT_RNaseH"/>
    <property type="match status" value="1"/>
</dbReference>
<keyword evidence="9" id="KW-1185">Reference proteome</keyword>
<dbReference type="InterPro" id="IPR041373">
    <property type="entry name" value="RT_RNaseH"/>
</dbReference>